<dbReference type="PANTHER" id="PTHR20963:SF8">
    <property type="entry name" value="MULTIPLE INOSITOL POLYPHOSPHATE PHOSPHATASE 1"/>
    <property type="match status" value="1"/>
</dbReference>
<evidence type="ECO:0000256" key="10">
    <source>
        <dbReference type="ARBA" id="ARBA00023180"/>
    </source>
</evidence>
<comment type="catalytic activity">
    <reaction evidence="14">
        <text>1D-myo-inositol hexakisphosphate + H2O = 1D-myo-inositol 1,2,4,5,6-pentakisphosphate + phosphate</text>
        <dbReference type="Rhea" id="RHEA:16989"/>
        <dbReference type="ChEBI" id="CHEBI:15377"/>
        <dbReference type="ChEBI" id="CHEBI:43474"/>
        <dbReference type="ChEBI" id="CHEBI:57798"/>
        <dbReference type="ChEBI" id="CHEBI:58130"/>
        <dbReference type="EC" id="3.1.3.62"/>
    </reaction>
    <physiologicalReaction direction="left-to-right" evidence="14">
        <dbReference type="Rhea" id="RHEA:16990"/>
    </physiologicalReaction>
</comment>
<feature type="disulfide bond" evidence="16">
    <location>
        <begin position="412"/>
        <end position="417"/>
    </location>
</feature>
<comment type="catalytic activity">
    <reaction evidence="12">
        <text>1D-myo-inositol 1,2,5,6-tetrakisphosphate + H2O = 1D-myo-inositol 1,2,6-trisphosphate + phosphate</text>
        <dbReference type="Rhea" id="RHEA:77119"/>
        <dbReference type="ChEBI" id="CHEBI:15377"/>
        <dbReference type="ChEBI" id="CHEBI:43474"/>
        <dbReference type="ChEBI" id="CHEBI:195535"/>
        <dbReference type="ChEBI" id="CHEBI:195537"/>
        <dbReference type="EC" id="3.1.3.62"/>
    </reaction>
    <physiologicalReaction direction="left-to-right" evidence="12">
        <dbReference type="Rhea" id="RHEA:77120"/>
    </physiologicalReaction>
</comment>
<evidence type="ECO:0000313" key="20">
    <source>
        <dbReference type="Proteomes" id="UP001652680"/>
    </source>
</evidence>
<dbReference type="GO" id="GO:0003993">
    <property type="term" value="F:acid phosphatase activity"/>
    <property type="evidence" value="ECO:0007669"/>
    <property type="project" value="TreeGrafter"/>
</dbReference>
<evidence type="ECO:0000256" key="13">
    <source>
        <dbReference type="ARBA" id="ARBA00043671"/>
    </source>
</evidence>
<dbReference type="CTD" id="39841"/>
<feature type="transmembrane region" description="Helical" evidence="17">
    <location>
        <begin position="447"/>
        <end position="467"/>
    </location>
</feature>
<reference evidence="20" key="1">
    <citation type="journal article" date="2021" name="Elife">
        <title>Highly contiguous assemblies of 101 drosophilid genomes.</title>
        <authorList>
            <person name="Kim B.Y."/>
            <person name="Wang J.R."/>
            <person name="Miller D.E."/>
            <person name="Barmina O."/>
            <person name="Delaney E."/>
            <person name="Thompson A."/>
            <person name="Comeault A.A."/>
            <person name="Peede D."/>
            <person name="D'Agostino E.R."/>
            <person name="Pelaez J."/>
            <person name="Aguilar J.M."/>
            <person name="Haji D."/>
            <person name="Matsunaga T."/>
            <person name="Armstrong E.E."/>
            <person name="Zych M."/>
            <person name="Ogawa Y."/>
            <person name="Stamenkovic-Radak M."/>
            <person name="Jelic M."/>
            <person name="Veselinovic M.S."/>
            <person name="Tanaskovic M."/>
            <person name="Eric P."/>
            <person name="Gao J.J."/>
            <person name="Katoh T.K."/>
            <person name="Toda M.J."/>
            <person name="Watabe H."/>
            <person name="Watada M."/>
            <person name="Davis J.S."/>
            <person name="Moyle L.C."/>
            <person name="Manoli G."/>
            <person name="Bertolini E."/>
            <person name="Kostal V."/>
            <person name="Hawley R.S."/>
            <person name="Takahashi A."/>
            <person name="Jones C.D."/>
            <person name="Price D.K."/>
            <person name="Whiteman N."/>
            <person name="Kopp A."/>
            <person name="Matute D.R."/>
            <person name="Petrov D.A."/>
        </authorList>
    </citation>
    <scope>NUCLEOTIDE SEQUENCE [LARGE SCALE GENOMIC DNA]</scope>
</reference>
<dbReference type="FunFam" id="3.40.50.1240:FF:000014">
    <property type="entry name" value="Multiple inositol polyphosphate phosphatase 1"/>
    <property type="match status" value="1"/>
</dbReference>
<dbReference type="EC" id="3.1.3.80" evidence="3"/>
<evidence type="ECO:0000256" key="14">
    <source>
        <dbReference type="ARBA" id="ARBA00043691"/>
    </source>
</evidence>
<keyword evidence="17" id="KW-0812">Transmembrane</keyword>
<evidence type="ECO:0000256" key="3">
    <source>
        <dbReference type="ARBA" id="ARBA00012976"/>
    </source>
</evidence>
<dbReference type="PANTHER" id="PTHR20963">
    <property type="entry name" value="MULTIPLE INOSITOL POLYPHOSPHATE PHOSPHATASE-RELATED"/>
    <property type="match status" value="1"/>
</dbReference>
<name>A0A6P4F5V1_DRORH</name>
<evidence type="ECO:0000256" key="15">
    <source>
        <dbReference type="ARBA" id="ARBA00043832"/>
    </source>
</evidence>
<proteinExistence type="inferred from homology"/>
<keyword evidence="20" id="KW-1185">Reference proteome</keyword>
<dbReference type="SUPFAM" id="SSF53254">
    <property type="entry name" value="Phosphoglycerate mutase-like"/>
    <property type="match status" value="1"/>
</dbReference>
<dbReference type="GO" id="GO:0052745">
    <property type="term" value="F:inositol phosphate phosphatase activity"/>
    <property type="evidence" value="ECO:0007669"/>
    <property type="project" value="TreeGrafter"/>
</dbReference>
<dbReference type="GeneID" id="108045811"/>
<dbReference type="InterPro" id="IPR016274">
    <property type="entry name" value="Histidine_acid_Pase_euk"/>
</dbReference>
<dbReference type="OrthoDB" id="6509975at2759"/>
<comment type="similarity">
    <text evidence="2">Belongs to the histidine acid phosphatase family. MINPP1 subfamily.</text>
</comment>
<evidence type="ECO:0000313" key="21">
    <source>
        <dbReference type="RefSeq" id="XP_016980736.1"/>
    </source>
</evidence>
<dbReference type="RefSeq" id="XP_016980736.1">
    <property type="nucleotide sequence ID" value="XM_017125247.1"/>
</dbReference>
<evidence type="ECO:0000256" key="4">
    <source>
        <dbReference type="ARBA" id="ARBA00013040"/>
    </source>
</evidence>
<comment type="subcellular location">
    <subcellularLocation>
        <location evidence="1">Cell membrane</location>
    </subcellularLocation>
</comment>
<comment type="catalytic activity">
    <reaction evidence="13">
        <text>1D-myo-inositol 1,2,4,5,6-pentakisphosphate + H2O = 1D-myo-inositol 1,2,5,6-tetrakisphosphate + phosphate</text>
        <dbReference type="Rhea" id="RHEA:77115"/>
        <dbReference type="ChEBI" id="CHEBI:15377"/>
        <dbReference type="ChEBI" id="CHEBI:43474"/>
        <dbReference type="ChEBI" id="CHEBI:57798"/>
        <dbReference type="ChEBI" id="CHEBI:195535"/>
        <dbReference type="EC" id="3.1.3.62"/>
    </reaction>
    <physiologicalReaction direction="left-to-right" evidence="13">
        <dbReference type="Rhea" id="RHEA:77116"/>
    </physiologicalReaction>
</comment>
<feature type="signal peptide" evidence="18">
    <location>
        <begin position="1"/>
        <end position="15"/>
    </location>
</feature>
<gene>
    <name evidence="21" type="primary">LOC108045811</name>
    <name evidence="19" type="synonym">108045811</name>
</gene>
<keyword evidence="10" id="KW-0325">Glycoprotein</keyword>
<evidence type="ECO:0000256" key="17">
    <source>
        <dbReference type="SAM" id="Phobius"/>
    </source>
</evidence>
<evidence type="ECO:0000256" key="12">
    <source>
        <dbReference type="ARBA" id="ARBA00043668"/>
    </source>
</evidence>
<dbReference type="Proteomes" id="UP001652680">
    <property type="component" value="Unassembled WGS sequence"/>
</dbReference>
<feature type="chain" id="PRO_5027946949" description="Multiple inositol polyphosphate phosphatase 1" evidence="18">
    <location>
        <begin position="16"/>
        <end position="468"/>
    </location>
</feature>
<keyword evidence="6" id="KW-1003">Cell membrane</keyword>
<organism evidence="21">
    <name type="scientific">Drosophila rhopaloa</name>
    <name type="common">Fruit fly</name>
    <dbReference type="NCBI Taxonomy" id="1041015"/>
    <lineage>
        <taxon>Eukaryota</taxon>
        <taxon>Metazoa</taxon>
        <taxon>Ecdysozoa</taxon>
        <taxon>Arthropoda</taxon>
        <taxon>Hexapoda</taxon>
        <taxon>Insecta</taxon>
        <taxon>Pterygota</taxon>
        <taxon>Neoptera</taxon>
        <taxon>Endopterygota</taxon>
        <taxon>Diptera</taxon>
        <taxon>Brachycera</taxon>
        <taxon>Muscomorpha</taxon>
        <taxon>Ephydroidea</taxon>
        <taxon>Drosophilidae</taxon>
        <taxon>Drosophila</taxon>
        <taxon>Sophophora</taxon>
    </lineage>
</organism>
<keyword evidence="7 18" id="KW-0732">Signal</keyword>
<protein>
    <recommendedName>
        <fullName evidence="5">Multiple inositol polyphosphate phosphatase 1</fullName>
        <ecNumber evidence="4">3.1.3.62</ecNumber>
        <ecNumber evidence="3">3.1.3.80</ecNumber>
    </recommendedName>
    <alternativeName>
        <fullName evidence="11">2,3-bisphosphoglycerate 3-phosphatase</fullName>
    </alternativeName>
</protein>
<dbReference type="EnsemblMetazoa" id="XM_017125247.1">
    <property type="protein sequence ID" value="XP_016980736.1"/>
    <property type="gene ID" value="LOC108045811"/>
</dbReference>
<keyword evidence="16" id="KW-1015">Disulfide bond</keyword>
<dbReference type="PIRSF" id="PIRSF000894">
    <property type="entry name" value="Acid_phosphatase"/>
    <property type="match status" value="1"/>
</dbReference>
<reference evidence="19" key="3">
    <citation type="submission" date="2025-05" db="UniProtKB">
        <authorList>
            <consortium name="EnsemblMetazoa"/>
        </authorList>
    </citation>
    <scope>IDENTIFICATION</scope>
</reference>
<evidence type="ECO:0000256" key="9">
    <source>
        <dbReference type="ARBA" id="ARBA00023136"/>
    </source>
</evidence>
<reference evidence="21" key="2">
    <citation type="submission" date="2025-04" db="UniProtKB">
        <authorList>
            <consortium name="RefSeq"/>
        </authorList>
    </citation>
    <scope>IDENTIFICATION</scope>
</reference>
<evidence type="ECO:0000313" key="19">
    <source>
        <dbReference type="EnsemblMetazoa" id="XP_016980736.1"/>
    </source>
</evidence>
<feature type="disulfide bond" evidence="16">
    <location>
        <begin position="57"/>
        <end position="389"/>
    </location>
</feature>
<accession>A0A6P4F5V1</accession>
<evidence type="ECO:0000256" key="16">
    <source>
        <dbReference type="PIRSR" id="PIRSR000894-2"/>
    </source>
</evidence>
<dbReference type="GO" id="GO:0034417">
    <property type="term" value="F:bisphosphoglycerate 3-phosphatase activity"/>
    <property type="evidence" value="ECO:0007669"/>
    <property type="project" value="UniProtKB-EC"/>
</dbReference>
<feature type="disulfide bond" evidence="16">
    <location>
        <begin position="263"/>
        <end position="278"/>
    </location>
</feature>
<keyword evidence="17" id="KW-1133">Transmembrane helix</keyword>
<keyword evidence="9 17" id="KW-0472">Membrane</keyword>
<dbReference type="Pfam" id="PF00328">
    <property type="entry name" value="His_Phos_2"/>
    <property type="match status" value="1"/>
</dbReference>
<dbReference type="OMA" id="SLHSPWC"/>
<evidence type="ECO:0000256" key="2">
    <source>
        <dbReference type="ARBA" id="ARBA00008422"/>
    </source>
</evidence>
<dbReference type="InterPro" id="IPR000560">
    <property type="entry name" value="His_Pase_clade-2"/>
</dbReference>
<evidence type="ECO:0000256" key="1">
    <source>
        <dbReference type="ARBA" id="ARBA00004236"/>
    </source>
</evidence>
<sequence length="468" mass="53987">MRLLIFLLLPLVAIAQDDDYCFSQDKSRPQTLQFSSKTAYQIAKGTDMEKLYLVDGCQPQKMWIFHRHGTRLPKTSMIKKAPRLEELRDLIINNYKVAKTKPDTNALCQTDLFAIQLWKWNSSITPDMDEYLTTQGYNDLRGTAKLYQRYYPSVMSPVFNDTYYQFRHTDTQRTTESFKAFAEGLFGSLNSAHPVEIPKQDLLLRPYDYCPTFKALNYKGEGSEYQKYHQSKLYNDTLADISRRLGFQYTLQEEDIKLMYDMCRYEQAWNVDRNSVWCGAFLPEQVTVFEYLEDLKYYYGSSYGFPENERLNCRLVQDLLTHLSSPVSPHVVAHFGHSTGLLTLVTALGIKKDDIKLRADNYESLTSRRFKSSRIDPFASNFVAVKYVCPAQLDREKVQFFLNQEAVQLDWCKVGLCKWSDVLDKYKDISNADCGDYFCRTGGAPSLGSGISGLLATTFAAILVYLMH</sequence>
<dbReference type="GO" id="GO:0005886">
    <property type="term" value="C:plasma membrane"/>
    <property type="evidence" value="ECO:0007669"/>
    <property type="project" value="UniProtKB-SubCell"/>
</dbReference>
<comment type="catalytic activity">
    <reaction evidence="15">
        <text>(2R)-2,3-bisphosphoglycerate + H2O = (2R)-2-phosphoglycerate + phosphate</text>
        <dbReference type="Rhea" id="RHEA:27381"/>
        <dbReference type="ChEBI" id="CHEBI:15377"/>
        <dbReference type="ChEBI" id="CHEBI:43474"/>
        <dbReference type="ChEBI" id="CHEBI:58248"/>
        <dbReference type="ChEBI" id="CHEBI:58289"/>
        <dbReference type="EC" id="3.1.3.80"/>
    </reaction>
    <physiologicalReaction direction="left-to-right" evidence="15">
        <dbReference type="Rhea" id="RHEA:27382"/>
    </physiologicalReaction>
</comment>
<evidence type="ECO:0000256" key="11">
    <source>
        <dbReference type="ARBA" id="ARBA00031642"/>
    </source>
</evidence>
<evidence type="ECO:0000256" key="18">
    <source>
        <dbReference type="SAM" id="SignalP"/>
    </source>
</evidence>
<evidence type="ECO:0000256" key="5">
    <source>
        <dbReference type="ARBA" id="ARBA00018097"/>
    </source>
</evidence>
<evidence type="ECO:0000256" key="7">
    <source>
        <dbReference type="ARBA" id="ARBA00022729"/>
    </source>
</evidence>
<dbReference type="CDD" id="cd07061">
    <property type="entry name" value="HP_HAP_like"/>
    <property type="match status" value="1"/>
</dbReference>
<evidence type="ECO:0000256" key="8">
    <source>
        <dbReference type="ARBA" id="ARBA00022801"/>
    </source>
</evidence>
<evidence type="ECO:0000256" key="6">
    <source>
        <dbReference type="ARBA" id="ARBA00022475"/>
    </source>
</evidence>
<dbReference type="Gene3D" id="3.40.50.1240">
    <property type="entry name" value="Phosphoglycerate mutase-like"/>
    <property type="match status" value="1"/>
</dbReference>
<dbReference type="InterPro" id="IPR029033">
    <property type="entry name" value="His_PPase_superfam"/>
</dbReference>
<dbReference type="EC" id="3.1.3.62" evidence="4"/>
<dbReference type="AlphaFoldDB" id="A0A6P4F5V1"/>
<keyword evidence="8" id="KW-0378">Hydrolase</keyword>